<dbReference type="EMBL" id="JAGTUU010000002">
    <property type="protein sequence ID" value="MBS0123613.1"/>
    <property type="molecule type" value="Genomic_DNA"/>
</dbReference>
<dbReference type="GO" id="GO:0016301">
    <property type="term" value="F:kinase activity"/>
    <property type="evidence" value="ECO:0007669"/>
    <property type="project" value="UniProtKB-KW"/>
</dbReference>
<dbReference type="NCBIfam" id="NF007141">
    <property type="entry name" value="PRK09585.1-5"/>
    <property type="match status" value="1"/>
</dbReference>
<protein>
    <recommendedName>
        <fullName evidence="2">Anhydro-N-acetylmuramic acid kinase</fullName>
        <ecNumber evidence="2">2.7.1.170</ecNumber>
    </recommendedName>
    <alternativeName>
        <fullName evidence="2">AnhMurNAc kinase</fullName>
    </alternativeName>
</protein>
<evidence type="ECO:0000256" key="2">
    <source>
        <dbReference type="HAMAP-Rule" id="MF_01270"/>
    </source>
</evidence>
<comment type="similarity">
    <text evidence="2">Belongs to the anhydro-N-acetylmuramic acid kinase family.</text>
</comment>
<dbReference type="AlphaFoldDB" id="A0A8J7WEH1"/>
<dbReference type="InterPro" id="IPR005338">
    <property type="entry name" value="Anhydro_N_Ac-Mur_kinase"/>
</dbReference>
<evidence type="ECO:0000256" key="3">
    <source>
        <dbReference type="SAM" id="MobiDB-lite"/>
    </source>
</evidence>
<gene>
    <name evidence="2" type="primary">anmK</name>
    <name evidence="4" type="ORF">KB874_05650</name>
</gene>
<dbReference type="GO" id="GO:0016773">
    <property type="term" value="F:phosphotransferase activity, alcohol group as acceptor"/>
    <property type="evidence" value="ECO:0007669"/>
    <property type="project" value="UniProtKB-UniRule"/>
</dbReference>
<dbReference type="Proteomes" id="UP000681356">
    <property type="component" value="Unassembled WGS sequence"/>
</dbReference>
<keyword evidence="2" id="KW-0067">ATP-binding</keyword>
<keyword evidence="2 4" id="KW-0418">Kinase</keyword>
<keyword evidence="2 4" id="KW-0808">Transferase</keyword>
<evidence type="ECO:0000256" key="1">
    <source>
        <dbReference type="ARBA" id="ARBA00023277"/>
    </source>
</evidence>
<feature type="compositionally biased region" description="Gly residues" evidence="3">
    <location>
        <begin position="353"/>
        <end position="362"/>
    </location>
</feature>
<dbReference type="Gene3D" id="3.30.420.40">
    <property type="match status" value="2"/>
</dbReference>
<dbReference type="HAMAP" id="MF_01270">
    <property type="entry name" value="AnhMurNAc_kinase"/>
    <property type="match status" value="1"/>
</dbReference>
<sequence>MIGPVWALGAMSGTSLDGVDVAMLHTDGETILGFGECAYRPYSDAERKVLRAALGKWQGDVLDEAARVVLDSHVQALSRVSGAEIVGFHGQTLAHDPRGRGTHQLGDGAALAEALGLPVVWDFRSADVALGGEGAPLAPFFHWACARWMGADRPVAFLNLGGVGNLTCVDPRADRPEASGALLAFDTGPANAPLNDLMQERLGLDCDRDGALARKGKVEDGALELFLAEPYFRRMPPKSLDRDDFALMLDLVRELNDADAAATMTAMAAAAVMQGMEHCPQQVDRLLVTGGGRHNPVLMRMLRAGLDCPVEPVEAVGLDGDMLEAQAFAFLAVRVARGLPTSAPGTTGVAAPVGGGRISRPD</sequence>
<reference evidence="4" key="1">
    <citation type="submission" date="2021-04" db="EMBL/GenBank/DDBJ databases">
        <authorList>
            <person name="Yoon J."/>
        </authorList>
    </citation>
    <scope>NUCLEOTIDE SEQUENCE</scope>
    <source>
        <strain evidence="4">KMU-90</strain>
    </source>
</reference>
<dbReference type="GO" id="GO:0097175">
    <property type="term" value="P:1,6-anhydro-N-acetyl-beta-muramic acid catabolic process"/>
    <property type="evidence" value="ECO:0007669"/>
    <property type="project" value="UniProtKB-UniRule"/>
</dbReference>
<organism evidence="4 5">
    <name type="scientific">Thetidibacter halocola</name>
    <dbReference type="NCBI Taxonomy" id="2827239"/>
    <lineage>
        <taxon>Bacteria</taxon>
        <taxon>Pseudomonadati</taxon>
        <taxon>Pseudomonadota</taxon>
        <taxon>Alphaproteobacteria</taxon>
        <taxon>Rhodobacterales</taxon>
        <taxon>Roseobacteraceae</taxon>
        <taxon>Thetidibacter</taxon>
    </lineage>
</organism>
<dbReference type="InterPro" id="IPR043129">
    <property type="entry name" value="ATPase_NBD"/>
</dbReference>
<accession>A0A8J7WEH1</accession>
<dbReference type="GO" id="GO:0005524">
    <property type="term" value="F:ATP binding"/>
    <property type="evidence" value="ECO:0007669"/>
    <property type="project" value="UniProtKB-UniRule"/>
</dbReference>
<feature type="binding site" evidence="2">
    <location>
        <begin position="13"/>
        <end position="20"/>
    </location>
    <ligand>
        <name>ATP</name>
        <dbReference type="ChEBI" id="CHEBI:30616"/>
    </ligand>
</feature>
<comment type="pathway">
    <text evidence="2">Cell wall biogenesis; peptidoglycan recycling.</text>
</comment>
<keyword evidence="1 2" id="KW-0119">Carbohydrate metabolism</keyword>
<feature type="region of interest" description="Disordered" evidence="3">
    <location>
        <begin position="343"/>
        <end position="362"/>
    </location>
</feature>
<dbReference type="UniPathway" id="UPA00343"/>
<proteinExistence type="inferred from homology"/>
<dbReference type="PANTHER" id="PTHR30605">
    <property type="entry name" value="ANHYDRO-N-ACETYLMURAMIC ACID KINASE"/>
    <property type="match status" value="1"/>
</dbReference>
<keyword evidence="5" id="KW-1185">Reference proteome</keyword>
<dbReference type="SUPFAM" id="SSF53067">
    <property type="entry name" value="Actin-like ATPase domain"/>
    <property type="match status" value="1"/>
</dbReference>
<dbReference type="EC" id="2.7.1.170" evidence="2"/>
<dbReference type="PANTHER" id="PTHR30605:SF0">
    <property type="entry name" value="ANHYDRO-N-ACETYLMURAMIC ACID KINASE"/>
    <property type="match status" value="1"/>
</dbReference>
<dbReference type="Pfam" id="PF03702">
    <property type="entry name" value="AnmK"/>
    <property type="match status" value="1"/>
</dbReference>
<dbReference type="UniPathway" id="UPA00544"/>
<comment type="pathway">
    <text evidence="2">Amino-sugar metabolism; 1,6-anhydro-N-acetylmuramate degradation.</text>
</comment>
<comment type="caution">
    <text evidence="4">The sequence shown here is derived from an EMBL/GenBank/DDBJ whole genome shotgun (WGS) entry which is preliminary data.</text>
</comment>
<name>A0A8J7WEH1_9RHOB</name>
<evidence type="ECO:0000313" key="4">
    <source>
        <dbReference type="EMBL" id="MBS0123613.1"/>
    </source>
</evidence>
<comment type="catalytic activity">
    <reaction evidence="2">
        <text>1,6-anhydro-N-acetyl-beta-muramate + ATP + H2O = N-acetyl-D-muramate 6-phosphate + ADP + H(+)</text>
        <dbReference type="Rhea" id="RHEA:24952"/>
        <dbReference type="ChEBI" id="CHEBI:15377"/>
        <dbReference type="ChEBI" id="CHEBI:15378"/>
        <dbReference type="ChEBI" id="CHEBI:30616"/>
        <dbReference type="ChEBI" id="CHEBI:58690"/>
        <dbReference type="ChEBI" id="CHEBI:58722"/>
        <dbReference type="ChEBI" id="CHEBI:456216"/>
        <dbReference type="EC" id="2.7.1.170"/>
    </reaction>
</comment>
<dbReference type="GO" id="GO:0009254">
    <property type="term" value="P:peptidoglycan turnover"/>
    <property type="evidence" value="ECO:0007669"/>
    <property type="project" value="UniProtKB-UniRule"/>
</dbReference>
<evidence type="ECO:0000313" key="5">
    <source>
        <dbReference type="Proteomes" id="UP000681356"/>
    </source>
</evidence>
<keyword evidence="2" id="KW-0547">Nucleotide-binding</keyword>
<comment type="function">
    <text evidence="2">Catalyzes the specific phosphorylation of 1,6-anhydro-N-acetylmuramic acid (anhMurNAc) with the simultaneous cleavage of the 1,6-anhydro ring, generating MurNAc-6-P. Is required for the utilization of anhMurNAc either imported from the medium or derived from its own cell wall murein, and thus plays a role in cell wall recycling.</text>
</comment>
<dbReference type="GO" id="GO:0006040">
    <property type="term" value="P:amino sugar metabolic process"/>
    <property type="evidence" value="ECO:0007669"/>
    <property type="project" value="InterPro"/>
</dbReference>
<feature type="compositionally biased region" description="Low complexity" evidence="3">
    <location>
        <begin position="343"/>
        <end position="352"/>
    </location>
</feature>